<dbReference type="PANTHER" id="PTHR33048:SF92">
    <property type="entry name" value="INTEGRAL MEMBRANE PROTEIN"/>
    <property type="match status" value="1"/>
</dbReference>
<feature type="transmembrane region" description="Helical" evidence="7">
    <location>
        <begin position="213"/>
        <end position="230"/>
    </location>
</feature>
<evidence type="ECO:0000259" key="8">
    <source>
        <dbReference type="Pfam" id="PF20684"/>
    </source>
</evidence>
<feature type="transmembrane region" description="Helical" evidence="7">
    <location>
        <begin position="6"/>
        <end position="27"/>
    </location>
</feature>
<proteinExistence type="inferred from homology"/>
<dbReference type="AlphaFoldDB" id="A0A2T4H9W1"/>
<evidence type="ECO:0000256" key="5">
    <source>
        <dbReference type="ARBA" id="ARBA00038359"/>
    </source>
</evidence>
<dbReference type="PANTHER" id="PTHR33048">
    <property type="entry name" value="PTH11-LIKE INTEGRAL MEMBRANE PROTEIN (AFU_ORTHOLOGUE AFUA_5G11245)"/>
    <property type="match status" value="1"/>
</dbReference>
<evidence type="ECO:0000256" key="1">
    <source>
        <dbReference type="ARBA" id="ARBA00004141"/>
    </source>
</evidence>
<evidence type="ECO:0000256" key="3">
    <source>
        <dbReference type="ARBA" id="ARBA00022989"/>
    </source>
</evidence>
<evidence type="ECO:0000256" key="7">
    <source>
        <dbReference type="SAM" id="Phobius"/>
    </source>
</evidence>
<dbReference type="EMBL" id="PVEM01000001">
    <property type="protein sequence ID" value="PTD12592.1"/>
    <property type="molecule type" value="Genomic_DNA"/>
</dbReference>
<feature type="transmembrane region" description="Helical" evidence="7">
    <location>
        <begin position="250"/>
        <end position="270"/>
    </location>
</feature>
<dbReference type="InterPro" id="IPR049326">
    <property type="entry name" value="Rhodopsin_dom_fungi"/>
</dbReference>
<accession>A0A2T4H9W1</accession>
<reference evidence="9 10" key="1">
    <citation type="submission" date="2018-02" db="EMBL/GenBank/DDBJ databases">
        <title>Fusarium culmorum secondary metabolites in fungal-bacterial-plant interactions.</title>
        <authorList>
            <person name="Schmidt R."/>
        </authorList>
    </citation>
    <scope>NUCLEOTIDE SEQUENCE [LARGE SCALE GENOMIC DNA]</scope>
    <source>
        <strain evidence="9 10">PV</strain>
    </source>
</reference>
<dbReference type="Proteomes" id="UP000241587">
    <property type="component" value="Unassembled WGS sequence"/>
</dbReference>
<evidence type="ECO:0000256" key="2">
    <source>
        <dbReference type="ARBA" id="ARBA00022692"/>
    </source>
</evidence>
<keyword evidence="10" id="KW-1185">Reference proteome</keyword>
<comment type="similarity">
    <text evidence="5">Belongs to the SAT4 family.</text>
</comment>
<name>A0A2T4H9W1_FUSCU</name>
<comment type="subcellular location">
    <subcellularLocation>
        <location evidence="1">Membrane</location>
        <topology evidence="1">Multi-pass membrane protein</topology>
    </subcellularLocation>
</comment>
<dbReference type="InterPro" id="IPR052337">
    <property type="entry name" value="SAT4-like"/>
</dbReference>
<feature type="region of interest" description="Disordered" evidence="6">
    <location>
        <begin position="310"/>
        <end position="343"/>
    </location>
</feature>
<feature type="transmembrane region" description="Helical" evidence="7">
    <location>
        <begin position="48"/>
        <end position="72"/>
    </location>
</feature>
<keyword evidence="3 7" id="KW-1133">Transmembrane helix</keyword>
<organism evidence="9 10">
    <name type="scientific">Fusarium culmorum</name>
    <dbReference type="NCBI Taxonomy" id="5516"/>
    <lineage>
        <taxon>Eukaryota</taxon>
        <taxon>Fungi</taxon>
        <taxon>Dikarya</taxon>
        <taxon>Ascomycota</taxon>
        <taxon>Pezizomycotina</taxon>
        <taxon>Sordariomycetes</taxon>
        <taxon>Hypocreomycetidae</taxon>
        <taxon>Hypocreales</taxon>
        <taxon>Nectriaceae</taxon>
        <taxon>Fusarium</taxon>
    </lineage>
</organism>
<evidence type="ECO:0000256" key="6">
    <source>
        <dbReference type="SAM" id="MobiDB-lite"/>
    </source>
</evidence>
<dbReference type="OrthoDB" id="5273647at2759"/>
<feature type="transmembrane region" description="Helical" evidence="7">
    <location>
        <begin position="95"/>
        <end position="119"/>
    </location>
</feature>
<feature type="transmembrane region" description="Helical" evidence="7">
    <location>
        <begin position="131"/>
        <end position="154"/>
    </location>
</feature>
<sequence>MATAPSVATVIAVEVLLVAVALAIILARIYLRLVIQKQSLIVADWIRILAFVSAFISAIFDVILVVEGQWILPTIIRWSIGMCHQRSYNEPSRSITWAVTIPFFTTFYLCKASLLVVYLQVFPTFMRKARIVLWAVVAYCVCAYVVSMSLVIFLCFPTQRNWSVLGPEKVCDDWPIVTTFQISWALHFFGSLALFALPFLLLHKLNLRPKVRVGVYGIFLLGFIDIAFSLTRFLTIQLTKVGDFASITTIGLWSGLDLYIGLIVACLPALRPYLHSKGSKYSYAESGRPTGNSTHPARRTVDRGFQEIDENPYVEDNPGPGRWAVGHSPELGATGWSDKKSNGSDVELVSLDITAAKDRTHV</sequence>
<keyword evidence="4 7" id="KW-0472">Membrane</keyword>
<feature type="domain" description="Rhodopsin" evidence="8">
    <location>
        <begin position="27"/>
        <end position="275"/>
    </location>
</feature>
<dbReference type="Pfam" id="PF20684">
    <property type="entry name" value="Fung_rhodopsin"/>
    <property type="match status" value="1"/>
</dbReference>
<protein>
    <recommendedName>
        <fullName evidence="8">Rhodopsin domain-containing protein</fullName>
    </recommendedName>
</protein>
<dbReference type="OMA" id="WSDKKSN"/>
<keyword evidence="2 7" id="KW-0812">Transmembrane</keyword>
<dbReference type="GO" id="GO:0016020">
    <property type="term" value="C:membrane"/>
    <property type="evidence" value="ECO:0007669"/>
    <property type="project" value="UniProtKB-SubCell"/>
</dbReference>
<evidence type="ECO:0000313" key="10">
    <source>
        <dbReference type="Proteomes" id="UP000241587"/>
    </source>
</evidence>
<evidence type="ECO:0000256" key="4">
    <source>
        <dbReference type="ARBA" id="ARBA00023136"/>
    </source>
</evidence>
<feature type="transmembrane region" description="Helical" evidence="7">
    <location>
        <begin position="174"/>
        <end position="201"/>
    </location>
</feature>
<evidence type="ECO:0000313" key="9">
    <source>
        <dbReference type="EMBL" id="PTD12592.1"/>
    </source>
</evidence>
<gene>
    <name evidence="9" type="ORF">FCULG_00004769</name>
</gene>
<comment type="caution">
    <text evidence="9">The sequence shown here is derived from an EMBL/GenBank/DDBJ whole genome shotgun (WGS) entry which is preliminary data.</text>
</comment>